<name>Q1I114_9CAUD</name>
<dbReference type="GeneID" id="4156078"/>
<reference evidence="1 2" key="1">
    <citation type="journal article" date="2006" name="Appl. Environ. Microbiol.">
        <title>Isolation and sequencing of a temperate transducing phage for Pasteurella multocida.</title>
        <authorList>
            <person name="Campoy S."/>
            <person name="Aranda J."/>
            <person name="Alvarez G."/>
            <person name="Barbe J."/>
            <person name="Llagostera M."/>
        </authorList>
    </citation>
    <scope>NUCLEOTIDE SEQUENCE</scope>
</reference>
<proteinExistence type="predicted"/>
<sequence length="61" mass="7308">MPLLKTTPANVLFAIQEFLLSNQTYQDYLNFRNAIWEICNEEYRKNRGMRNAIRNVNQNTK</sequence>
<dbReference type="Proteomes" id="UP000002403">
    <property type="component" value="Segment"/>
</dbReference>
<dbReference type="RefSeq" id="YP_654717.1">
    <property type="nucleotide sequence ID" value="NC_008193.1"/>
</dbReference>
<evidence type="ECO:0000313" key="2">
    <source>
        <dbReference type="Proteomes" id="UP000002403"/>
    </source>
</evidence>
<accession>Q1I114</accession>
<keyword evidence="2" id="KW-1185">Reference proteome</keyword>
<evidence type="ECO:0000313" key="1">
    <source>
        <dbReference type="EMBL" id="AAZ93643.1"/>
    </source>
</evidence>
<organism evidence="1 2">
    <name type="scientific">Pasteurella phage F108</name>
    <dbReference type="NCBI Taxonomy" id="2911430"/>
    <lineage>
        <taxon>Viruses</taxon>
        <taxon>Duplodnaviria</taxon>
        <taxon>Heunggongvirae</taxon>
        <taxon>Uroviricota</taxon>
        <taxon>Caudoviricetes</taxon>
        <taxon>Peduoviridae</taxon>
        <taxon>Irtavirus</taxon>
        <taxon>Irtavirus F108</taxon>
    </lineage>
</organism>
<protein>
    <submittedName>
        <fullName evidence="1">Uncharacterized protein</fullName>
    </submittedName>
</protein>
<dbReference type="KEGG" id="vg:4156078"/>
<dbReference type="EMBL" id="DQ114220">
    <property type="protein sequence ID" value="AAZ93643.1"/>
    <property type="molecule type" value="Genomic_DNA"/>
</dbReference>